<reference evidence="3" key="1">
    <citation type="journal article" date="2019" name="Int. J. Syst. Evol. Microbiol.">
        <title>The Global Catalogue of Microorganisms (GCM) 10K type strain sequencing project: providing services to taxonomists for standard genome sequencing and annotation.</title>
        <authorList>
            <consortium name="The Broad Institute Genomics Platform"/>
            <consortium name="The Broad Institute Genome Sequencing Center for Infectious Disease"/>
            <person name="Wu L."/>
            <person name="Ma J."/>
        </authorList>
    </citation>
    <scope>NUCLEOTIDE SEQUENCE [LARGE SCALE GENOMIC DNA]</scope>
    <source>
        <strain evidence="3">CECT 8010</strain>
    </source>
</reference>
<dbReference type="RefSeq" id="WP_379012169.1">
    <property type="nucleotide sequence ID" value="NZ_JBHSDC010000002.1"/>
</dbReference>
<accession>A0ABV8PRN0</accession>
<dbReference type="InterPro" id="IPR024072">
    <property type="entry name" value="DHFR-like_dom_sf"/>
</dbReference>
<dbReference type="SUPFAM" id="SSF53597">
    <property type="entry name" value="Dihydrofolate reductase-like"/>
    <property type="match status" value="1"/>
</dbReference>
<sequence length="185" mass="20969">MPQDNFHITIHMVASVDGFIAKKDNSIGWFETSSPYEKGEVGQDVVAFLQTIDCYIMGANTYQLAVELSKNYGWAYGDTPTIVLTHRQLVDDRPNIQFYNGNLNQLISEKLKPNFKNVWVVGGASLCKQMMQQQLADTIRISILPIILGDGLQYFNQIGQEQKLRLINTIAYKNGMVELSYELIK</sequence>
<dbReference type="EMBL" id="JBHSDC010000002">
    <property type="protein sequence ID" value="MFC4230784.1"/>
    <property type="molecule type" value="Genomic_DNA"/>
</dbReference>
<dbReference type="PANTHER" id="PTHR38011:SF11">
    <property type="entry name" value="2,5-DIAMINO-6-RIBOSYLAMINO-4(3H)-PYRIMIDINONE 5'-PHOSPHATE REDUCTASE"/>
    <property type="match status" value="1"/>
</dbReference>
<proteinExistence type="predicted"/>
<comment type="caution">
    <text evidence="2">The sequence shown here is derived from an EMBL/GenBank/DDBJ whole genome shotgun (WGS) entry which is preliminary data.</text>
</comment>
<gene>
    <name evidence="2" type="ORF">ACFOW1_02705</name>
</gene>
<dbReference type="Pfam" id="PF01872">
    <property type="entry name" value="RibD_C"/>
    <property type="match status" value="1"/>
</dbReference>
<evidence type="ECO:0000313" key="3">
    <source>
        <dbReference type="Proteomes" id="UP001595906"/>
    </source>
</evidence>
<evidence type="ECO:0000259" key="1">
    <source>
        <dbReference type="Pfam" id="PF01872"/>
    </source>
</evidence>
<dbReference type="PANTHER" id="PTHR38011">
    <property type="entry name" value="DIHYDROFOLATE REDUCTASE FAMILY PROTEIN (AFU_ORTHOLOGUE AFUA_8G06820)"/>
    <property type="match status" value="1"/>
</dbReference>
<dbReference type="Proteomes" id="UP001595906">
    <property type="component" value="Unassembled WGS sequence"/>
</dbReference>
<feature type="domain" description="Bacterial bifunctional deaminase-reductase C-terminal" evidence="1">
    <location>
        <begin position="7"/>
        <end position="177"/>
    </location>
</feature>
<protein>
    <submittedName>
        <fullName evidence="2">Dihydrofolate reductase family protein</fullName>
    </submittedName>
</protein>
<evidence type="ECO:0000313" key="2">
    <source>
        <dbReference type="EMBL" id="MFC4230784.1"/>
    </source>
</evidence>
<organism evidence="2 3">
    <name type="scientific">Parasediminibacterium paludis</name>
    <dbReference type="NCBI Taxonomy" id="908966"/>
    <lineage>
        <taxon>Bacteria</taxon>
        <taxon>Pseudomonadati</taxon>
        <taxon>Bacteroidota</taxon>
        <taxon>Chitinophagia</taxon>
        <taxon>Chitinophagales</taxon>
        <taxon>Chitinophagaceae</taxon>
        <taxon>Parasediminibacterium</taxon>
    </lineage>
</organism>
<dbReference type="InterPro" id="IPR002734">
    <property type="entry name" value="RibDG_C"/>
</dbReference>
<keyword evidence="3" id="KW-1185">Reference proteome</keyword>
<dbReference type="InterPro" id="IPR050765">
    <property type="entry name" value="Riboflavin_Biosynth_HTPR"/>
</dbReference>
<dbReference type="Gene3D" id="3.40.430.10">
    <property type="entry name" value="Dihydrofolate Reductase, subunit A"/>
    <property type="match status" value="1"/>
</dbReference>
<name>A0ABV8PRN0_9BACT</name>